<evidence type="ECO:0000313" key="2">
    <source>
        <dbReference type="Proteomes" id="UP000615755"/>
    </source>
</evidence>
<dbReference type="Proteomes" id="UP000615755">
    <property type="component" value="Unassembled WGS sequence"/>
</dbReference>
<protein>
    <recommendedName>
        <fullName evidence="3">Orphan protein</fullName>
    </recommendedName>
</protein>
<organism evidence="1 2">
    <name type="scientific">Pseudoalteromonas aurantia 208</name>
    <dbReference type="NCBI Taxonomy" id="1314867"/>
    <lineage>
        <taxon>Bacteria</taxon>
        <taxon>Pseudomonadati</taxon>
        <taxon>Pseudomonadota</taxon>
        <taxon>Gammaproteobacteria</taxon>
        <taxon>Alteromonadales</taxon>
        <taxon>Pseudoalteromonadaceae</taxon>
        <taxon>Pseudoalteromonas</taxon>
    </lineage>
</organism>
<evidence type="ECO:0008006" key="3">
    <source>
        <dbReference type="Google" id="ProtNLM"/>
    </source>
</evidence>
<comment type="caution">
    <text evidence="1">The sequence shown here is derived from an EMBL/GenBank/DDBJ whole genome shotgun (WGS) entry which is preliminary data.</text>
</comment>
<reference evidence="1 2" key="1">
    <citation type="submission" date="2015-03" db="EMBL/GenBank/DDBJ databases">
        <title>Genome sequence of Pseudoalteromonas aurantia.</title>
        <authorList>
            <person name="Xie B.-B."/>
            <person name="Rong J.-C."/>
            <person name="Qin Q.-L."/>
            <person name="Zhang Y.-Z."/>
        </authorList>
    </citation>
    <scope>NUCLEOTIDE SEQUENCE [LARGE SCALE GENOMIC DNA]</scope>
    <source>
        <strain evidence="1 2">208</strain>
    </source>
</reference>
<evidence type="ECO:0000313" key="1">
    <source>
        <dbReference type="EMBL" id="MBE0368187.1"/>
    </source>
</evidence>
<keyword evidence="2" id="KW-1185">Reference proteome</keyword>
<accession>A0ABR9EB19</accession>
<gene>
    <name evidence="1" type="ORF">PAUR_a1738</name>
</gene>
<proteinExistence type="predicted"/>
<sequence length="50" mass="5758">MSHIPIAAPLLAFFWQLNCRKTVSIYTNKETFSGINHCHMSCVSMHLKLH</sequence>
<name>A0ABR9EB19_9GAMM</name>
<dbReference type="EMBL" id="AQGV01000012">
    <property type="protein sequence ID" value="MBE0368187.1"/>
    <property type="molecule type" value="Genomic_DNA"/>
</dbReference>